<organism evidence="1 2">
    <name type="scientific">Bacteroides xylanisolvens</name>
    <dbReference type="NCBI Taxonomy" id="371601"/>
    <lineage>
        <taxon>Bacteria</taxon>
        <taxon>Pseudomonadati</taxon>
        <taxon>Bacteroidota</taxon>
        <taxon>Bacteroidia</taxon>
        <taxon>Bacteroidales</taxon>
        <taxon>Bacteroidaceae</taxon>
        <taxon>Bacteroides</taxon>
    </lineage>
</organism>
<dbReference type="RefSeq" id="WP_117809551.1">
    <property type="nucleotide sequence ID" value="NZ_CP042282.1"/>
</dbReference>
<dbReference type="AlphaFoldDB" id="A0A412VZI3"/>
<evidence type="ECO:0000313" key="1">
    <source>
        <dbReference type="EMBL" id="RGV15387.1"/>
    </source>
</evidence>
<name>A0A412VZI3_9BACE</name>
<reference evidence="1 2" key="1">
    <citation type="submission" date="2018-08" db="EMBL/GenBank/DDBJ databases">
        <title>A genome reference for cultivated species of the human gut microbiota.</title>
        <authorList>
            <person name="Zou Y."/>
            <person name="Xue W."/>
            <person name="Luo G."/>
        </authorList>
    </citation>
    <scope>NUCLEOTIDE SEQUENCE [LARGE SCALE GENOMIC DNA]</scope>
    <source>
        <strain evidence="1 2">AF14-7</strain>
    </source>
</reference>
<dbReference type="Gene3D" id="3.40.50.2000">
    <property type="entry name" value="Glycogen Phosphorylase B"/>
    <property type="match status" value="1"/>
</dbReference>
<dbReference type="EMBL" id="QRYV01000017">
    <property type="protein sequence ID" value="RGV15387.1"/>
    <property type="molecule type" value="Genomic_DNA"/>
</dbReference>
<sequence>MKPSILFILHMPPPVHGAAMMGKYIHDSKVINETFDCHYINLAIAQDIGDIGKVGVRKLLSFIRLLKHIHQTVKQVKPQLVYVTPNSHGIALYKEFVIVQMLKGMGCKIVIHFHNQGVKKFQNSRPVKWVYPNLFKGVKVILLAEVLYEDVKRYVDRRDILICPNGIPDIKR</sequence>
<accession>A0A412VZI3</accession>
<gene>
    <name evidence="1" type="ORF">DWW25_08695</name>
</gene>
<dbReference type="Proteomes" id="UP000283369">
    <property type="component" value="Unassembled WGS sequence"/>
</dbReference>
<comment type="caution">
    <text evidence="1">The sequence shown here is derived from an EMBL/GenBank/DDBJ whole genome shotgun (WGS) entry which is preliminary data.</text>
</comment>
<proteinExistence type="predicted"/>
<protein>
    <recommendedName>
        <fullName evidence="3">Glycosyltransferase family 4 protein</fullName>
    </recommendedName>
</protein>
<evidence type="ECO:0000313" key="2">
    <source>
        <dbReference type="Proteomes" id="UP000283369"/>
    </source>
</evidence>
<evidence type="ECO:0008006" key="3">
    <source>
        <dbReference type="Google" id="ProtNLM"/>
    </source>
</evidence>